<evidence type="ECO:0000256" key="3">
    <source>
        <dbReference type="ARBA" id="ARBA00022741"/>
    </source>
</evidence>
<evidence type="ECO:0000259" key="7">
    <source>
        <dbReference type="PROSITE" id="PS51866"/>
    </source>
</evidence>
<dbReference type="EMBL" id="CP033972">
    <property type="protein sequence ID" value="AZG46390.1"/>
    <property type="molecule type" value="Genomic_DNA"/>
</dbReference>
<dbReference type="KEGG" id="gom:D7316_02991"/>
<name>A0A3G8JQE1_9ACTN</name>
<dbReference type="GO" id="GO:0015689">
    <property type="term" value="P:molybdate ion transport"/>
    <property type="evidence" value="ECO:0007669"/>
    <property type="project" value="InterPro"/>
</dbReference>
<evidence type="ECO:0000256" key="1">
    <source>
        <dbReference type="ARBA" id="ARBA00022448"/>
    </source>
</evidence>
<keyword evidence="1" id="KW-0813">Transport</keyword>
<gene>
    <name evidence="8" type="primary">modC</name>
    <name evidence="8" type="ORF">D7316_02991</name>
</gene>
<keyword evidence="2 5" id="KW-0500">Molybdenum</keyword>
<reference evidence="8 9" key="1">
    <citation type="submission" date="2018-11" db="EMBL/GenBank/DDBJ databases">
        <title>Gordonia insulae sp. nov., isolated from an island soil.</title>
        <authorList>
            <person name="Kim Y.S."/>
            <person name="Kim S.B."/>
        </authorList>
    </citation>
    <scope>NUCLEOTIDE SEQUENCE [LARGE SCALE GENOMIC DNA]</scope>
    <source>
        <strain evidence="8 9">MMS17-SY073</strain>
    </source>
</reference>
<dbReference type="GO" id="GO:0005524">
    <property type="term" value="F:ATP binding"/>
    <property type="evidence" value="ECO:0007669"/>
    <property type="project" value="UniProtKB-KW"/>
</dbReference>
<keyword evidence="8" id="KW-0378">Hydrolase</keyword>
<feature type="domain" description="Mop" evidence="7">
    <location>
        <begin position="292"/>
        <end position="356"/>
    </location>
</feature>
<dbReference type="InterPro" id="IPR017871">
    <property type="entry name" value="ABC_transporter-like_CS"/>
</dbReference>
<dbReference type="InterPro" id="IPR050093">
    <property type="entry name" value="ABC_SmlMolc_Importer"/>
</dbReference>
<accession>A0A3G8JQE1</accession>
<sequence>MTAGMRDGLRVSIDNVLPPLRIEHTFASGGTTAVVGPNGAGKTTLLRVIAGLLRGSGAQIAVDGVVLSGAGAFVPAHRRGVALLSQDARLFPHLSVHANVAFAPAAQRLPRAEVAARVTRWLAAVEVSDLADRKPGELSGGQAQRVAIARALAAQPRILLLDEPFRALDVDVAGRLRALLRDLLDDRSRTTIMVTHDVVDVVTLADSLVVIDDGRAVDSGPVAALLANPANAFVARLAGLNLVSGTWDGSRVVAGGGMTVVGMVAEPVVEGGHVTAVFAPEAVAVFRSPPEDASFRNVFAVEVGQVIPHGDRIMVRGNVDGQTISAEVTRAAVSELALVAGAEVFFAVKASAVRVY</sequence>
<dbReference type="InterPro" id="IPR027417">
    <property type="entry name" value="P-loop_NTPase"/>
</dbReference>
<evidence type="ECO:0000313" key="9">
    <source>
        <dbReference type="Proteomes" id="UP000271469"/>
    </source>
</evidence>
<protein>
    <submittedName>
        <fullName evidence="8">Molybdenum import ATP-binding protein ModC</fullName>
        <ecNumber evidence="8">3.6.3.29</ecNumber>
    </submittedName>
</protein>
<dbReference type="InterPro" id="IPR003439">
    <property type="entry name" value="ABC_transporter-like_ATP-bd"/>
</dbReference>
<dbReference type="PROSITE" id="PS50893">
    <property type="entry name" value="ABC_TRANSPORTER_2"/>
    <property type="match status" value="1"/>
</dbReference>
<dbReference type="EC" id="3.6.3.29" evidence="8"/>
<organism evidence="8 9">
    <name type="scientific">Gordonia insulae</name>
    <dbReference type="NCBI Taxonomy" id="2420509"/>
    <lineage>
        <taxon>Bacteria</taxon>
        <taxon>Bacillati</taxon>
        <taxon>Actinomycetota</taxon>
        <taxon>Actinomycetes</taxon>
        <taxon>Mycobacteriales</taxon>
        <taxon>Gordoniaceae</taxon>
        <taxon>Gordonia</taxon>
    </lineage>
</organism>
<dbReference type="PANTHER" id="PTHR42781:SF4">
    <property type="entry name" value="SPERMIDINE_PUTRESCINE IMPORT ATP-BINDING PROTEIN POTA"/>
    <property type="match status" value="1"/>
</dbReference>
<dbReference type="Gene3D" id="3.40.50.300">
    <property type="entry name" value="P-loop containing nucleotide triphosphate hydrolases"/>
    <property type="match status" value="1"/>
</dbReference>
<evidence type="ECO:0000256" key="5">
    <source>
        <dbReference type="PROSITE-ProRule" id="PRU01213"/>
    </source>
</evidence>
<keyword evidence="3" id="KW-0547">Nucleotide-binding</keyword>
<dbReference type="InterPro" id="IPR004606">
    <property type="entry name" value="Mop_domain"/>
</dbReference>
<dbReference type="InterPro" id="IPR008995">
    <property type="entry name" value="Mo/tungstate-bd_C_term_dom"/>
</dbReference>
<evidence type="ECO:0000256" key="2">
    <source>
        <dbReference type="ARBA" id="ARBA00022505"/>
    </source>
</evidence>
<dbReference type="PROSITE" id="PS51866">
    <property type="entry name" value="MOP"/>
    <property type="match status" value="1"/>
</dbReference>
<feature type="domain" description="ABC transporter" evidence="6">
    <location>
        <begin position="3"/>
        <end position="238"/>
    </location>
</feature>
<dbReference type="SUPFAM" id="SSF50331">
    <property type="entry name" value="MOP-like"/>
    <property type="match status" value="1"/>
</dbReference>
<dbReference type="Proteomes" id="UP000271469">
    <property type="component" value="Chromosome"/>
</dbReference>
<dbReference type="GO" id="GO:0016887">
    <property type="term" value="F:ATP hydrolysis activity"/>
    <property type="evidence" value="ECO:0007669"/>
    <property type="project" value="InterPro"/>
</dbReference>
<dbReference type="InterPro" id="IPR003593">
    <property type="entry name" value="AAA+_ATPase"/>
</dbReference>
<dbReference type="AlphaFoldDB" id="A0A3G8JQE1"/>
<proteinExistence type="predicted"/>
<dbReference type="SUPFAM" id="SSF52540">
    <property type="entry name" value="P-loop containing nucleoside triphosphate hydrolases"/>
    <property type="match status" value="1"/>
</dbReference>
<dbReference type="InterPro" id="IPR005116">
    <property type="entry name" value="Transp-assoc_OB_typ1"/>
</dbReference>
<evidence type="ECO:0000259" key="6">
    <source>
        <dbReference type="PROSITE" id="PS50893"/>
    </source>
</evidence>
<dbReference type="Pfam" id="PF00005">
    <property type="entry name" value="ABC_tran"/>
    <property type="match status" value="1"/>
</dbReference>
<dbReference type="Gene3D" id="2.40.50.100">
    <property type="match status" value="1"/>
</dbReference>
<evidence type="ECO:0000256" key="4">
    <source>
        <dbReference type="ARBA" id="ARBA00022840"/>
    </source>
</evidence>
<dbReference type="Pfam" id="PF03459">
    <property type="entry name" value="TOBE"/>
    <property type="match status" value="1"/>
</dbReference>
<dbReference type="PANTHER" id="PTHR42781">
    <property type="entry name" value="SPERMIDINE/PUTRESCINE IMPORT ATP-BINDING PROTEIN POTA"/>
    <property type="match status" value="1"/>
</dbReference>
<keyword evidence="4 8" id="KW-0067">ATP-binding</keyword>
<keyword evidence="9" id="KW-1185">Reference proteome</keyword>
<dbReference type="SMART" id="SM00382">
    <property type="entry name" value="AAA"/>
    <property type="match status" value="1"/>
</dbReference>
<dbReference type="PROSITE" id="PS00211">
    <property type="entry name" value="ABC_TRANSPORTER_1"/>
    <property type="match status" value="1"/>
</dbReference>
<evidence type="ECO:0000313" key="8">
    <source>
        <dbReference type="EMBL" id="AZG46390.1"/>
    </source>
</evidence>